<dbReference type="GO" id="GO:0005524">
    <property type="term" value="F:ATP binding"/>
    <property type="evidence" value="ECO:0007669"/>
    <property type="project" value="UniProtKB-KW"/>
</dbReference>
<dbReference type="AlphaFoldDB" id="A0A8T8KFK0"/>
<dbReference type="OrthoDB" id="9837at2157"/>
<dbReference type="EMBL" id="CP058560">
    <property type="protein sequence ID" value="QUH24061.1"/>
    <property type="molecule type" value="Genomic_DNA"/>
</dbReference>
<dbReference type="SUPFAM" id="SSF52540">
    <property type="entry name" value="P-loop containing nucleoside triphosphate hydrolases"/>
    <property type="match status" value="1"/>
</dbReference>
<dbReference type="GeneID" id="64821097"/>
<keyword evidence="1" id="KW-0067">ATP-binding</keyword>
<name>A0A8T8KFK0_9EURY</name>
<reference evidence="1" key="1">
    <citation type="submission" date="2020-07" db="EMBL/GenBank/DDBJ databases">
        <title>Methanobacterium. sp. MethCan genome.</title>
        <authorList>
            <person name="Postec A."/>
            <person name="Quemeneur M."/>
        </authorList>
    </citation>
    <scope>NUCLEOTIDE SEQUENCE</scope>
    <source>
        <strain evidence="1">MethCAN</strain>
    </source>
</reference>
<dbReference type="Proteomes" id="UP000681041">
    <property type="component" value="Chromosome"/>
</dbReference>
<dbReference type="RefSeq" id="WP_211533018.1">
    <property type="nucleotide sequence ID" value="NZ_CP058560.1"/>
</dbReference>
<protein>
    <submittedName>
        <fullName evidence="1">ATP-binding protein</fullName>
    </submittedName>
</protein>
<dbReference type="Gene3D" id="3.40.50.300">
    <property type="entry name" value="P-loop containing nucleotide triphosphate hydrolases"/>
    <property type="match status" value="1"/>
</dbReference>
<dbReference type="InterPro" id="IPR027417">
    <property type="entry name" value="P-loop_NTPase"/>
</dbReference>
<dbReference type="KEGG" id="meme:HYG87_09990"/>
<gene>
    <name evidence="1" type="ORF">HYG87_09990</name>
</gene>
<sequence length="516" mass="59425">MSYYHNEQMEIIIRRLRQPKTLEELRLSEVFVRDLILKIISSYGTVQTKRLNEVTGIHWDILEEVLRKMEQDGLCAQVGGSFLFSSIDYTITKKGREKTKRIVEENPYMGLAPVSYDFYWEIMECQMKGRHPVEIPEDIIEKTFDDVVGLDYAKECLIESCTIGKGIFIYGSPGTGKTFIISKTSDLLPPLIIPKFIEFGSRIIQLYDPDFHRRCPEQPADPRWVKIHAPFVFTGAELNLNKLETVYDPNKGVYETSPMIKANGGILLVDDLGRQRDDHEIILNRLIVPMENKKDMIYVRGVPVVVFSHFIPAFSTNLDVSIMDEAHLRRAPLHIFLRNPPVKNVSKVFKMNLDLLKEDYDDEVLERFEKVYTEFKDGGEGLQPSYAHARDIAQICQAARISMNKNRVDIQVLEDALNKHVLIALQRMDIDITQVTKKIRTFRVITSDIDNAYDFLSTDTSGSISFESNSILIDRDDTLTPTQLAKSLQDNNVDFEKIEIIAETERELRKTILDYE</sequence>
<evidence type="ECO:0000313" key="2">
    <source>
        <dbReference type="Proteomes" id="UP000681041"/>
    </source>
</evidence>
<proteinExistence type="predicted"/>
<evidence type="ECO:0000313" key="1">
    <source>
        <dbReference type="EMBL" id="QUH24061.1"/>
    </source>
</evidence>
<keyword evidence="2" id="KW-1185">Reference proteome</keyword>
<organism evidence="1 2">
    <name type="scientific">Methanobacterium alkalithermotolerans</name>
    <dbReference type="NCBI Taxonomy" id="2731220"/>
    <lineage>
        <taxon>Archaea</taxon>
        <taxon>Methanobacteriati</taxon>
        <taxon>Methanobacteriota</taxon>
        <taxon>Methanomada group</taxon>
        <taxon>Methanobacteria</taxon>
        <taxon>Methanobacteriales</taxon>
        <taxon>Methanobacteriaceae</taxon>
        <taxon>Methanobacterium</taxon>
    </lineage>
</organism>
<keyword evidence="1" id="KW-0547">Nucleotide-binding</keyword>
<accession>A0A8T8KFK0</accession>